<feature type="coiled-coil region" evidence="13">
    <location>
        <begin position="316"/>
        <end position="569"/>
    </location>
</feature>
<evidence type="ECO:0000256" key="3">
    <source>
        <dbReference type="ARBA" id="ARBA00004544"/>
    </source>
</evidence>
<dbReference type="Proteomes" id="UP001203852">
    <property type="component" value="Unassembled WGS sequence"/>
</dbReference>
<keyword evidence="6" id="KW-0132">Cell division</keyword>
<protein>
    <submittedName>
        <fullName evidence="16">Dynactin 1</fullName>
    </submittedName>
</protein>
<dbReference type="GO" id="GO:0000743">
    <property type="term" value="P:nuclear migration involved in conjugation with cellular fusion"/>
    <property type="evidence" value="ECO:0007669"/>
    <property type="project" value="TreeGrafter"/>
</dbReference>
<dbReference type="Gene3D" id="2.30.30.190">
    <property type="entry name" value="CAP Gly-rich-like domain"/>
    <property type="match status" value="1"/>
</dbReference>
<dbReference type="EMBL" id="MU404356">
    <property type="protein sequence ID" value="KAI1611341.1"/>
    <property type="molecule type" value="Genomic_DNA"/>
</dbReference>
<dbReference type="InterPro" id="IPR022157">
    <property type="entry name" value="Dynactin"/>
</dbReference>
<dbReference type="GO" id="GO:0005816">
    <property type="term" value="C:spindle pole body"/>
    <property type="evidence" value="ECO:0007669"/>
    <property type="project" value="TreeGrafter"/>
</dbReference>
<dbReference type="GO" id="GO:0005814">
    <property type="term" value="C:centriole"/>
    <property type="evidence" value="ECO:0007669"/>
    <property type="project" value="UniProtKB-SubCell"/>
</dbReference>
<evidence type="ECO:0000259" key="15">
    <source>
        <dbReference type="PROSITE" id="PS50245"/>
    </source>
</evidence>
<dbReference type="SMART" id="SM01052">
    <property type="entry name" value="CAP_GLY"/>
    <property type="match status" value="1"/>
</dbReference>
<evidence type="ECO:0000256" key="10">
    <source>
        <dbReference type="ARBA" id="ARBA00023054"/>
    </source>
</evidence>
<dbReference type="GO" id="GO:0005874">
    <property type="term" value="C:microtubule"/>
    <property type="evidence" value="ECO:0007669"/>
    <property type="project" value="UniProtKB-KW"/>
</dbReference>
<keyword evidence="8" id="KW-0498">Mitosis</keyword>
<reference evidence="16" key="1">
    <citation type="journal article" date="2022" name="bioRxiv">
        <title>Deciphering the potential niche of two novel black yeast fungi from a biological soil crust based on their genomes, phenotypes, and melanin regulation.</title>
        <authorList>
            <consortium name="DOE Joint Genome Institute"/>
            <person name="Carr E.C."/>
            <person name="Barton Q."/>
            <person name="Grambo S."/>
            <person name="Sullivan M."/>
            <person name="Renfro C.M."/>
            <person name="Kuo A."/>
            <person name="Pangilinan J."/>
            <person name="Lipzen A."/>
            <person name="Keymanesh K."/>
            <person name="Savage E."/>
            <person name="Barry K."/>
            <person name="Grigoriev I.V."/>
            <person name="Riekhof W.R."/>
            <person name="Harris S.S."/>
        </authorList>
    </citation>
    <scope>NUCLEOTIDE SEQUENCE</scope>
    <source>
        <strain evidence="16">JF 03-4F</strain>
    </source>
</reference>
<dbReference type="PANTHER" id="PTHR18916:SF6">
    <property type="entry name" value="DYNACTIN SUBUNIT 1"/>
    <property type="match status" value="1"/>
</dbReference>
<keyword evidence="9" id="KW-0243">Dynein</keyword>
<evidence type="ECO:0000256" key="9">
    <source>
        <dbReference type="ARBA" id="ARBA00023017"/>
    </source>
</evidence>
<feature type="compositionally biased region" description="Polar residues" evidence="14">
    <location>
        <begin position="114"/>
        <end position="123"/>
    </location>
</feature>
<sequence length="1337" mass="148590">MADLNIKVGHTIVTHDGREGVVRYIGPLQIAAGEWLGLELADGSGKNDGSVKGQRYFDCPPGHGIFVRKESAAKVSKPSSQDAKVNGAPASTKPVTKPRPSSGVTADVARKRQSFMSTGSGTVPGSRLSLRSPTKSPTKPAPSSASSTGSTPRTNTPATTARTSDSSTKSRLSVAGRSSMGPPSSAARPGASATRQSMTGSGPKPVTGRPTSTQSRQSLAGSRMSMTPRRPLQSGKPGSPPDVPDVLTEEASPASVGDAPVPLGTHDADTHNATAQSEPHAMESDSVPPRQRSISSSSNNASTVAHEDKSRHAQIIKTLEMKLRALQTQRQEDQARIQNVQELQSKNTRYEGIIQALQKKLKTNQQEMADLKAKYDDAENRASIVPDRSAEHESELELATLDKEMAEERAEMYEAELEALKLKHEELELEAEILKEENRELTSIMGPEEKASAGWPQMERETERLRQALVMLRDMSQQNEADLKNEIKELRETLDELEDSASKYEEVAAKLNKSEETNQHLKEQLEAAEANDDILEAMETERDHNRSQLEILKRQIQDLEEHIQVTDELEAFHVDEEKRLHYQLDESEALLSDTQRYSAEQQKIIEDLEYTLTKFRDVVQGLQSDIDDLRRTRDISEHEASEMSSKSRAMMDLNLRLQTSAAKTQLKAIDLELGRMRAEQASSHLEIVQDFVPETFDVDKRPILAFLCFKRIKAKAQISKTVLADRIRERPDQLQDNTIPTFAPIETMALIGNLCDRFVEHLSSCALDDFTRYSGATFELEPVEHAVTAWVEALRRDEFAPEGHEHLQRMAGILVDMSEKLLSESRETKAMELLADISMILTYADIIGSQAQIVGRTVQAKLGPGREGDEDAMVFGKKMDQLGIRARTVKHVSSKLHHVLDDLRGRSMCLGESTWRSFADAEVAGQSVSKLMRRIGTAVMQELNKIEQGEEAISYAHLLDAMTAATGSSPYDADAQEIPPDDAFDILMKQLSGLQATIDDLHMKSADLSLAIEYERGPAPWSVRAKEVRAQNVLSLDLQEELAQLKSRVHEQTIRMSEKDRQLEEQQVKVEVLESRAKETKVKDDGVKAMKEEIETLHAEKAAALENLERLEGEYSAIRKSSETQKVELDAIKQSNTSNGPLPTGIPDETTSLRLRAASELLKVEISSLQAAIRFLKAENTQLRVPLGKIGRDASDHAWLAPNHLEVMPRGEKEAQLRAESNKIFTSLIDLAKASRPIRIRPQSTFKQGKDITTTPRQIESTTTLYQVLQQKEELERWNEVKDDLVQRAKIMLRPTTQRRRMESNDNAARNLLPATKLPFNDASIPTAFDGIHIVHA</sequence>
<dbReference type="GO" id="GO:0005819">
    <property type="term" value="C:spindle"/>
    <property type="evidence" value="ECO:0007669"/>
    <property type="project" value="UniProtKB-SubCell"/>
</dbReference>
<feature type="compositionally biased region" description="Low complexity" evidence="14">
    <location>
        <begin position="286"/>
        <end position="304"/>
    </location>
</feature>
<dbReference type="GO" id="GO:0000132">
    <property type="term" value="P:establishment of mitotic spindle orientation"/>
    <property type="evidence" value="ECO:0007669"/>
    <property type="project" value="TreeGrafter"/>
</dbReference>
<dbReference type="InterPro" id="IPR000938">
    <property type="entry name" value="CAP-Gly_domain"/>
</dbReference>
<dbReference type="GO" id="GO:0051286">
    <property type="term" value="C:cell tip"/>
    <property type="evidence" value="ECO:0007669"/>
    <property type="project" value="TreeGrafter"/>
</dbReference>
<evidence type="ECO:0000256" key="13">
    <source>
        <dbReference type="SAM" id="Coils"/>
    </source>
</evidence>
<evidence type="ECO:0000256" key="6">
    <source>
        <dbReference type="ARBA" id="ARBA00022618"/>
    </source>
</evidence>
<dbReference type="PROSITE" id="PS50245">
    <property type="entry name" value="CAP_GLY_2"/>
    <property type="match status" value="1"/>
</dbReference>
<evidence type="ECO:0000313" key="17">
    <source>
        <dbReference type="Proteomes" id="UP001203852"/>
    </source>
</evidence>
<feature type="domain" description="CAP-Gly" evidence="15">
    <location>
        <begin position="26"/>
        <end position="68"/>
    </location>
</feature>
<feature type="region of interest" description="Disordered" evidence="14">
    <location>
        <begin position="72"/>
        <end position="310"/>
    </location>
</feature>
<evidence type="ECO:0000256" key="2">
    <source>
        <dbReference type="ARBA" id="ARBA00004186"/>
    </source>
</evidence>
<dbReference type="PANTHER" id="PTHR18916">
    <property type="entry name" value="DYNACTIN 1-RELATED MICROTUBULE-BINDING"/>
    <property type="match status" value="1"/>
</dbReference>
<gene>
    <name evidence="16" type="ORF">EDD36DRAFT_285817</name>
</gene>
<evidence type="ECO:0000256" key="12">
    <source>
        <dbReference type="ARBA" id="ARBA00023306"/>
    </source>
</evidence>
<keyword evidence="11" id="KW-0206">Cytoskeleton</keyword>
<evidence type="ECO:0000313" key="16">
    <source>
        <dbReference type="EMBL" id="KAI1611341.1"/>
    </source>
</evidence>
<feature type="compositionally biased region" description="Polar residues" evidence="14">
    <location>
        <begin position="209"/>
        <end position="220"/>
    </location>
</feature>
<evidence type="ECO:0000256" key="8">
    <source>
        <dbReference type="ARBA" id="ARBA00022776"/>
    </source>
</evidence>
<evidence type="ECO:0000256" key="5">
    <source>
        <dbReference type="ARBA" id="ARBA00022490"/>
    </source>
</evidence>
<feature type="compositionally biased region" description="Low complexity" evidence="14">
    <location>
        <begin position="175"/>
        <end position="195"/>
    </location>
</feature>
<comment type="caution">
    <text evidence="16">The sequence shown here is derived from an EMBL/GenBank/DDBJ whole genome shotgun (WGS) entry which is preliminary data.</text>
</comment>
<evidence type="ECO:0000256" key="11">
    <source>
        <dbReference type="ARBA" id="ARBA00023212"/>
    </source>
</evidence>
<comment type="similarity">
    <text evidence="4">Belongs to the dynactin 150 kDa subunit family.</text>
</comment>
<dbReference type="GO" id="GO:0051301">
    <property type="term" value="P:cell division"/>
    <property type="evidence" value="ECO:0007669"/>
    <property type="project" value="UniProtKB-KW"/>
</dbReference>
<keyword evidence="5" id="KW-0963">Cytoplasm</keyword>
<evidence type="ECO:0000256" key="4">
    <source>
        <dbReference type="ARBA" id="ARBA00011010"/>
    </source>
</evidence>
<dbReference type="PROSITE" id="PS00845">
    <property type="entry name" value="CAP_GLY_1"/>
    <property type="match status" value="1"/>
</dbReference>
<accession>A0AAN6DSD1</accession>
<dbReference type="GO" id="GO:0030286">
    <property type="term" value="C:dynein complex"/>
    <property type="evidence" value="ECO:0007669"/>
    <property type="project" value="UniProtKB-KW"/>
</dbReference>
<keyword evidence="7" id="KW-0493">Microtubule</keyword>
<name>A0AAN6DSD1_9EURO</name>
<feature type="coiled-coil region" evidence="13">
    <location>
        <begin position="1035"/>
        <end position="1121"/>
    </location>
</feature>
<proteinExistence type="inferred from homology"/>
<evidence type="ECO:0000256" key="14">
    <source>
        <dbReference type="SAM" id="MobiDB-lite"/>
    </source>
</evidence>
<dbReference type="SUPFAM" id="SSF74924">
    <property type="entry name" value="Cap-Gly domain"/>
    <property type="match status" value="1"/>
</dbReference>
<feature type="compositionally biased region" description="Low complexity" evidence="14">
    <location>
        <begin position="131"/>
        <end position="164"/>
    </location>
</feature>
<dbReference type="Pfam" id="PF12455">
    <property type="entry name" value="Dynactin"/>
    <property type="match status" value="1"/>
</dbReference>
<dbReference type="InterPro" id="IPR036859">
    <property type="entry name" value="CAP-Gly_dom_sf"/>
</dbReference>
<comment type="subcellular location">
    <subcellularLocation>
        <location evidence="3">Cytoplasm</location>
        <location evidence="3">Cell cortex</location>
    </subcellularLocation>
    <subcellularLocation>
        <location evidence="1">Cytoplasm</location>
        <location evidence="1">Cytoskeleton</location>
        <location evidence="1">Microtubule organizing center</location>
        <location evidence="1">Centrosome</location>
        <location evidence="1">Centriole</location>
    </subcellularLocation>
    <subcellularLocation>
        <location evidence="2">Cytoplasm</location>
        <location evidence="2">Cytoskeleton</location>
        <location evidence="2">Spindle</location>
    </subcellularLocation>
</comment>
<dbReference type="Pfam" id="PF01302">
    <property type="entry name" value="CAP_GLY"/>
    <property type="match status" value="1"/>
</dbReference>
<organism evidence="16 17">
    <name type="scientific">Exophiala viscosa</name>
    <dbReference type="NCBI Taxonomy" id="2486360"/>
    <lineage>
        <taxon>Eukaryota</taxon>
        <taxon>Fungi</taxon>
        <taxon>Dikarya</taxon>
        <taxon>Ascomycota</taxon>
        <taxon>Pezizomycotina</taxon>
        <taxon>Eurotiomycetes</taxon>
        <taxon>Chaetothyriomycetidae</taxon>
        <taxon>Chaetothyriales</taxon>
        <taxon>Herpotrichiellaceae</taxon>
        <taxon>Exophiala</taxon>
    </lineage>
</organism>
<keyword evidence="17" id="KW-1185">Reference proteome</keyword>
<evidence type="ECO:0000256" key="1">
    <source>
        <dbReference type="ARBA" id="ARBA00004114"/>
    </source>
</evidence>
<evidence type="ECO:0000256" key="7">
    <source>
        <dbReference type="ARBA" id="ARBA00022701"/>
    </source>
</evidence>
<keyword evidence="12" id="KW-0131">Cell cycle</keyword>
<keyword evidence="10 13" id="KW-0175">Coiled coil</keyword>